<evidence type="ECO:0000313" key="1">
    <source>
        <dbReference type="EMBL" id="ACZ77264.1"/>
    </source>
</evidence>
<proteinExistence type="predicted"/>
<dbReference type="eggNOG" id="ENOG5032SSG">
    <property type="taxonomic scope" value="Bacteria"/>
</dbReference>
<sequence length="81" mass="9827">MKHELWTNEEGLDLFCLAGKMGDDARSLLEPDYKLIWTCEADCYFEAMTKYYEFRNWGKYKTNFPAHDKKTYKELEWEPDK</sequence>
<evidence type="ECO:0000313" key="2">
    <source>
        <dbReference type="Proteomes" id="UP000001446"/>
    </source>
</evidence>
<dbReference type="OrthoDB" id="3831024at2"/>
<name>D2C2A0_DICZ5</name>
<accession>D2C2A0</accession>
<dbReference type="EMBL" id="CP001836">
    <property type="protein sequence ID" value="ACZ77264.1"/>
    <property type="molecule type" value="Genomic_DNA"/>
</dbReference>
<keyword evidence="2" id="KW-1185">Reference proteome</keyword>
<dbReference type="HOGENOM" id="CLU_194368_0_0_6"/>
<gene>
    <name evidence="1" type="ordered locus">Dd586_2415</name>
</gene>
<dbReference type="RefSeq" id="WP_012885077.1">
    <property type="nucleotide sequence ID" value="NC_013592.1"/>
</dbReference>
<organism evidence="1 2">
    <name type="scientific">Dickeya zeae (strain Ech586)</name>
    <name type="common">Dickeya dadantii (strain Ech586)</name>
    <dbReference type="NCBI Taxonomy" id="590409"/>
    <lineage>
        <taxon>Bacteria</taxon>
        <taxon>Pseudomonadati</taxon>
        <taxon>Pseudomonadota</taxon>
        <taxon>Gammaproteobacteria</taxon>
        <taxon>Enterobacterales</taxon>
        <taxon>Pectobacteriaceae</taxon>
        <taxon>Dickeya</taxon>
        <taxon>Dickeya parazeae</taxon>
    </lineage>
</organism>
<protein>
    <submittedName>
        <fullName evidence="1">Uncharacterized protein</fullName>
    </submittedName>
</protein>
<dbReference type="AlphaFoldDB" id="D2C2A0"/>
<dbReference type="Proteomes" id="UP000001446">
    <property type="component" value="Chromosome"/>
</dbReference>
<dbReference type="STRING" id="590409.Dd586_2415"/>
<dbReference type="KEGG" id="ddc:Dd586_2415"/>
<reference evidence="1" key="1">
    <citation type="submission" date="2009-12" db="EMBL/GenBank/DDBJ databases">
        <title>Complete sequence of Dickeya dadantii Ech586.</title>
        <authorList>
            <consortium name="US DOE Joint Genome Institute"/>
            <person name="Lucas S."/>
            <person name="Copeland A."/>
            <person name="Lapidus A."/>
            <person name="Glavina del Rio T."/>
            <person name="Tice H."/>
            <person name="Bruce D."/>
            <person name="Goodwin L."/>
            <person name="Pitluck S."/>
            <person name="Munk A.C."/>
            <person name="Brettin T."/>
            <person name="Detter J.C."/>
            <person name="Han C."/>
            <person name="Tapia R."/>
            <person name="Larimer F."/>
            <person name="Land M."/>
            <person name="Hauser L."/>
            <person name="Kyrpides N."/>
            <person name="Mikhailova N."/>
            <person name="Balakrishnan V."/>
            <person name="Glasner J."/>
            <person name="Perna N.T."/>
        </authorList>
    </citation>
    <scope>NUCLEOTIDE SEQUENCE [LARGE SCALE GENOMIC DNA]</scope>
    <source>
        <strain evidence="1">Ech586</strain>
    </source>
</reference>